<sequence>MKVFKNIILTIWLIGMLALYIHLFWNAIFPYDEEEHQREEFAEERAEIRAKAIKELQIEHMRETNNRQYFVTGDFILFFRWV</sequence>
<evidence type="ECO:0000313" key="2">
    <source>
        <dbReference type="EMBL" id="RUQ24204.1"/>
    </source>
</evidence>
<protein>
    <submittedName>
        <fullName evidence="2">Uncharacterized protein</fullName>
    </submittedName>
</protein>
<dbReference type="AlphaFoldDB" id="A0A3S0V728"/>
<keyword evidence="3" id="KW-1185">Reference proteome</keyword>
<gene>
    <name evidence="2" type="ORF">ELQ35_22155</name>
</gene>
<comment type="caution">
    <text evidence="2">The sequence shown here is derived from an EMBL/GenBank/DDBJ whole genome shotgun (WGS) entry which is preliminary data.</text>
</comment>
<keyword evidence="1" id="KW-1133">Transmembrane helix</keyword>
<name>A0A3S0V728_9BACI</name>
<organism evidence="2 3">
    <name type="scientific">Peribacillus cavernae</name>
    <dbReference type="NCBI Taxonomy" id="1674310"/>
    <lineage>
        <taxon>Bacteria</taxon>
        <taxon>Bacillati</taxon>
        <taxon>Bacillota</taxon>
        <taxon>Bacilli</taxon>
        <taxon>Bacillales</taxon>
        <taxon>Bacillaceae</taxon>
        <taxon>Peribacillus</taxon>
    </lineage>
</organism>
<dbReference type="EMBL" id="RYZZ01000055">
    <property type="protein sequence ID" value="RUQ24204.1"/>
    <property type="molecule type" value="Genomic_DNA"/>
</dbReference>
<accession>A0A3S0V728</accession>
<keyword evidence="1" id="KW-0472">Membrane</keyword>
<evidence type="ECO:0000256" key="1">
    <source>
        <dbReference type="SAM" id="Phobius"/>
    </source>
</evidence>
<dbReference type="RefSeq" id="WP_126867344.1">
    <property type="nucleotide sequence ID" value="NZ_JAUSTX010000014.1"/>
</dbReference>
<feature type="transmembrane region" description="Helical" evidence="1">
    <location>
        <begin position="7"/>
        <end position="25"/>
    </location>
</feature>
<keyword evidence="1" id="KW-0812">Transmembrane</keyword>
<reference evidence="2 3" key="1">
    <citation type="submission" date="2018-12" db="EMBL/GenBank/DDBJ databases">
        <title>Bacillus chawlae sp. nov., Bacillus glennii sp. nov., and Bacillus saganii sp. nov. Isolated from the Vehicle Assembly Building at Kennedy Space Center where the Viking Spacecraft were Assembled.</title>
        <authorList>
            <person name="Seuylemezian A."/>
            <person name="Vaishampayan P."/>
        </authorList>
    </citation>
    <scope>NUCLEOTIDE SEQUENCE [LARGE SCALE GENOMIC DNA]</scope>
    <source>
        <strain evidence="2 3">L5</strain>
    </source>
</reference>
<evidence type="ECO:0000313" key="3">
    <source>
        <dbReference type="Proteomes" id="UP000267430"/>
    </source>
</evidence>
<proteinExistence type="predicted"/>
<dbReference type="Proteomes" id="UP000267430">
    <property type="component" value="Unassembled WGS sequence"/>
</dbReference>